<keyword evidence="2" id="KW-1185">Reference proteome</keyword>
<dbReference type="EMBL" id="VTWS01000011">
    <property type="protein sequence ID" value="KAA9346309.1"/>
    <property type="molecule type" value="Genomic_DNA"/>
</dbReference>
<gene>
    <name evidence="1" type="ORF">F0P93_29010</name>
</gene>
<proteinExistence type="predicted"/>
<evidence type="ECO:0000313" key="1">
    <source>
        <dbReference type="EMBL" id="KAA9346309.1"/>
    </source>
</evidence>
<dbReference type="RefSeq" id="WP_150881303.1">
    <property type="nucleotide sequence ID" value="NZ_VTWS01000011.1"/>
</dbReference>
<sequence length="60" mass="6615">MHEPLTERDPPGAVSLSSVINRMLRKNLSGFAGDSKASISSRNVSRSAGDFQNVCRYFWA</sequence>
<organism evidence="1 2">
    <name type="scientific">Larkinella humicola</name>
    <dbReference type="NCBI Taxonomy" id="2607654"/>
    <lineage>
        <taxon>Bacteria</taxon>
        <taxon>Pseudomonadati</taxon>
        <taxon>Bacteroidota</taxon>
        <taxon>Cytophagia</taxon>
        <taxon>Cytophagales</taxon>
        <taxon>Spirosomataceae</taxon>
        <taxon>Larkinella</taxon>
    </lineage>
</organism>
<comment type="caution">
    <text evidence="1">The sequence shown here is derived from an EMBL/GenBank/DDBJ whole genome shotgun (WGS) entry which is preliminary data.</text>
</comment>
<name>A0A5N1JBR6_9BACT</name>
<evidence type="ECO:0000313" key="2">
    <source>
        <dbReference type="Proteomes" id="UP000326344"/>
    </source>
</evidence>
<protein>
    <submittedName>
        <fullName evidence="1">Uncharacterized protein</fullName>
    </submittedName>
</protein>
<reference evidence="1 2" key="1">
    <citation type="submission" date="2019-09" db="EMBL/GenBank/DDBJ databases">
        <title>Genome Sequence of Larkinella sp MA1.</title>
        <authorList>
            <person name="Srinivasan S."/>
        </authorList>
    </citation>
    <scope>NUCLEOTIDE SEQUENCE [LARGE SCALE GENOMIC DNA]</scope>
    <source>
        <strain evidence="1 2">MA1</strain>
    </source>
</reference>
<dbReference type="AlphaFoldDB" id="A0A5N1JBR6"/>
<dbReference type="Proteomes" id="UP000326344">
    <property type="component" value="Unassembled WGS sequence"/>
</dbReference>
<accession>A0A5N1JBR6</accession>